<dbReference type="EMBL" id="NBSK02000001">
    <property type="protein sequence ID" value="KAJ0227060.1"/>
    <property type="molecule type" value="Genomic_DNA"/>
</dbReference>
<protein>
    <submittedName>
        <fullName evidence="2">Uncharacterized protein</fullName>
    </submittedName>
</protein>
<evidence type="ECO:0000256" key="1">
    <source>
        <dbReference type="SAM" id="MobiDB-lite"/>
    </source>
</evidence>
<accession>A0A9R1WKR6</accession>
<reference evidence="2 3" key="1">
    <citation type="journal article" date="2017" name="Nat. Commun.">
        <title>Genome assembly with in vitro proximity ligation data and whole-genome triplication in lettuce.</title>
        <authorList>
            <person name="Reyes-Chin-Wo S."/>
            <person name="Wang Z."/>
            <person name="Yang X."/>
            <person name="Kozik A."/>
            <person name="Arikit S."/>
            <person name="Song C."/>
            <person name="Xia L."/>
            <person name="Froenicke L."/>
            <person name="Lavelle D.O."/>
            <person name="Truco M.J."/>
            <person name="Xia R."/>
            <person name="Zhu S."/>
            <person name="Xu C."/>
            <person name="Xu H."/>
            <person name="Xu X."/>
            <person name="Cox K."/>
            <person name="Korf I."/>
            <person name="Meyers B.C."/>
            <person name="Michelmore R.W."/>
        </authorList>
    </citation>
    <scope>NUCLEOTIDE SEQUENCE [LARGE SCALE GENOMIC DNA]</scope>
    <source>
        <strain evidence="3">cv. Salinas</strain>
        <tissue evidence="2">Seedlings</tissue>
    </source>
</reference>
<sequence>MKEHFSRIKDLSNEKHDHKDEDVVGKGYVGNEDLQHGNTNRFNGEVINLNLIVENVFKSVVLVDGFEGNVNDIQEGISFIQLMCNLTVEKFLNDLDRANENLVECATN</sequence>
<proteinExistence type="predicted"/>
<dbReference type="Proteomes" id="UP000235145">
    <property type="component" value="Unassembled WGS sequence"/>
</dbReference>
<keyword evidence="3" id="KW-1185">Reference proteome</keyword>
<name>A0A9R1WKR6_LACSA</name>
<feature type="region of interest" description="Disordered" evidence="1">
    <location>
        <begin position="1"/>
        <end position="29"/>
    </location>
</feature>
<evidence type="ECO:0000313" key="3">
    <source>
        <dbReference type="Proteomes" id="UP000235145"/>
    </source>
</evidence>
<comment type="caution">
    <text evidence="2">The sequence shown here is derived from an EMBL/GenBank/DDBJ whole genome shotgun (WGS) entry which is preliminary data.</text>
</comment>
<evidence type="ECO:0000313" key="2">
    <source>
        <dbReference type="EMBL" id="KAJ0227060.1"/>
    </source>
</evidence>
<feature type="compositionally biased region" description="Basic and acidic residues" evidence="1">
    <location>
        <begin position="1"/>
        <end position="24"/>
    </location>
</feature>
<gene>
    <name evidence="2" type="ORF">LSAT_V11C100035680</name>
</gene>
<dbReference type="AlphaFoldDB" id="A0A9R1WKR6"/>
<organism evidence="2 3">
    <name type="scientific">Lactuca sativa</name>
    <name type="common">Garden lettuce</name>
    <dbReference type="NCBI Taxonomy" id="4236"/>
    <lineage>
        <taxon>Eukaryota</taxon>
        <taxon>Viridiplantae</taxon>
        <taxon>Streptophyta</taxon>
        <taxon>Embryophyta</taxon>
        <taxon>Tracheophyta</taxon>
        <taxon>Spermatophyta</taxon>
        <taxon>Magnoliopsida</taxon>
        <taxon>eudicotyledons</taxon>
        <taxon>Gunneridae</taxon>
        <taxon>Pentapetalae</taxon>
        <taxon>asterids</taxon>
        <taxon>campanulids</taxon>
        <taxon>Asterales</taxon>
        <taxon>Asteraceae</taxon>
        <taxon>Cichorioideae</taxon>
        <taxon>Cichorieae</taxon>
        <taxon>Lactucinae</taxon>
        <taxon>Lactuca</taxon>
    </lineage>
</organism>